<name>A0AAD2FGJ6_9STRA</name>
<dbReference type="Gene3D" id="3.90.550.10">
    <property type="entry name" value="Spore Coat Polysaccharide Biosynthesis Protein SpsA, Chain A"/>
    <property type="match status" value="1"/>
</dbReference>
<sequence length="544" mass="61164">MSRFSRKKRKNPFHMRDFVLVSHPLFMCLAILLGVALSISFVLVATHPDVHVAAKISVEDAGMNGRGNRQPDTNSEGTESLIGPEVPYLPPFAEIENSEQLIEDTLNGKPTVAGIVAHLNKFLKELHKSNIKNSKEKLQPNGLVQTYFDLAMRYLRPLDEPYRGRPIFEIREDDSIFVSLAAFREHLLTQTLKSAFDQAENPENLFIGAAVQNCFGTDGRQCKTGLQVIGKNAQGKDQVKMSDAPPDVNGIEDFCRDPKYEKHCKSGHIRVLYLHDTDALGPAVARYYASKLWGGETYFLQMDSHLEFAANWDTKYIAEIKAAKSFPKAILSSYPPGFTNFGEYSGGSPGTRLCTCQFSNNDVENHIIRINTGGRCKGDEPRPTQIAFIAAGFFFARAEFLIDVPFDPYVPWCFMGEEIALSIRAWTNGWDIYAPRQNLIAHQYRPGRLGLPKFWESVGRDSGRPGLNTKVQKHVLRRIKHMVGYTTDTKDSIEAEGDGAVLTDLEHYTVGNTRSLKDYLELTNIDLENMKCGYMMWCTRGTLE</sequence>
<dbReference type="PANTHER" id="PTHR34496">
    <property type="entry name" value="GLCNAC TRANSFERASE-RELATED"/>
    <property type="match status" value="1"/>
</dbReference>
<proteinExistence type="predicted"/>
<organism evidence="1 2">
    <name type="scientific">Cylindrotheca closterium</name>
    <dbReference type="NCBI Taxonomy" id="2856"/>
    <lineage>
        <taxon>Eukaryota</taxon>
        <taxon>Sar</taxon>
        <taxon>Stramenopiles</taxon>
        <taxon>Ochrophyta</taxon>
        <taxon>Bacillariophyta</taxon>
        <taxon>Bacillariophyceae</taxon>
        <taxon>Bacillariophycidae</taxon>
        <taxon>Bacillariales</taxon>
        <taxon>Bacillariaceae</taxon>
        <taxon>Cylindrotheca</taxon>
    </lineage>
</organism>
<evidence type="ECO:0000313" key="1">
    <source>
        <dbReference type="EMBL" id="CAJ1929863.1"/>
    </source>
</evidence>
<comment type="caution">
    <text evidence="1">The sequence shown here is derived from an EMBL/GenBank/DDBJ whole genome shotgun (WGS) entry which is preliminary data.</text>
</comment>
<dbReference type="Pfam" id="PF11397">
    <property type="entry name" value="GlcNAc"/>
    <property type="match status" value="1"/>
</dbReference>
<reference evidence="1" key="1">
    <citation type="submission" date="2023-08" db="EMBL/GenBank/DDBJ databases">
        <authorList>
            <person name="Audoor S."/>
            <person name="Bilcke G."/>
        </authorList>
    </citation>
    <scope>NUCLEOTIDE SEQUENCE</scope>
</reference>
<dbReference type="PANTHER" id="PTHR34496:SF10">
    <property type="entry name" value="GLCNAC TRANSFERASE"/>
    <property type="match status" value="1"/>
</dbReference>
<evidence type="ECO:0000313" key="2">
    <source>
        <dbReference type="Proteomes" id="UP001295423"/>
    </source>
</evidence>
<keyword evidence="2" id="KW-1185">Reference proteome</keyword>
<gene>
    <name evidence="1" type="ORF">CYCCA115_LOCUS1782</name>
</gene>
<dbReference type="EMBL" id="CAKOGP040000099">
    <property type="protein sequence ID" value="CAJ1929863.1"/>
    <property type="molecule type" value="Genomic_DNA"/>
</dbReference>
<dbReference type="Proteomes" id="UP001295423">
    <property type="component" value="Unassembled WGS sequence"/>
</dbReference>
<protein>
    <submittedName>
        <fullName evidence="1">Uncharacterized protein</fullName>
    </submittedName>
</protein>
<dbReference type="InterPro" id="IPR029044">
    <property type="entry name" value="Nucleotide-diphossugar_trans"/>
</dbReference>
<accession>A0AAD2FGJ6</accession>
<dbReference type="AlphaFoldDB" id="A0AAD2FGJ6"/>
<dbReference type="SUPFAM" id="SSF53448">
    <property type="entry name" value="Nucleotide-diphospho-sugar transferases"/>
    <property type="match status" value="1"/>
</dbReference>
<dbReference type="InterPro" id="IPR021067">
    <property type="entry name" value="Glycosyltransferase"/>
</dbReference>